<keyword evidence="1" id="KW-0472">Membrane</keyword>
<proteinExistence type="predicted"/>
<evidence type="ECO:0000256" key="1">
    <source>
        <dbReference type="SAM" id="Phobius"/>
    </source>
</evidence>
<dbReference type="EMBL" id="GGEC01054576">
    <property type="protein sequence ID" value="MBX35060.1"/>
    <property type="molecule type" value="Transcribed_RNA"/>
</dbReference>
<keyword evidence="1" id="KW-0812">Transmembrane</keyword>
<keyword evidence="1" id="KW-1133">Transmembrane helix</keyword>
<evidence type="ECO:0000313" key="2">
    <source>
        <dbReference type="EMBL" id="MBX35060.1"/>
    </source>
</evidence>
<name>A0A2P2MXV5_RHIMU</name>
<dbReference type="AlphaFoldDB" id="A0A2P2MXV5"/>
<accession>A0A2P2MXV5</accession>
<organism evidence="2">
    <name type="scientific">Rhizophora mucronata</name>
    <name type="common">Asiatic mangrove</name>
    <dbReference type="NCBI Taxonomy" id="61149"/>
    <lineage>
        <taxon>Eukaryota</taxon>
        <taxon>Viridiplantae</taxon>
        <taxon>Streptophyta</taxon>
        <taxon>Embryophyta</taxon>
        <taxon>Tracheophyta</taxon>
        <taxon>Spermatophyta</taxon>
        <taxon>Magnoliopsida</taxon>
        <taxon>eudicotyledons</taxon>
        <taxon>Gunneridae</taxon>
        <taxon>Pentapetalae</taxon>
        <taxon>rosids</taxon>
        <taxon>fabids</taxon>
        <taxon>Malpighiales</taxon>
        <taxon>Rhizophoraceae</taxon>
        <taxon>Rhizophora</taxon>
    </lineage>
</organism>
<reference evidence="2" key="1">
    <citation type="submission" date="2018-02" db="EMBL/GenBank/DDBJ databases">
        <title>Rhizophora mucronata_Transcriptome.</title>
        <authorList>
            <person name="Meera S.P."/>
            <person name="Sreeshan A."/>
            <person name="Augustine A."/>
        </authorList>
    </citation>
    <scope>NUCLEOTIDE SEQUENCE</scope>
    <source>
        <tissue evidence="2">Leaf</tissue>
    </source>
</reference>
<feature type="transmembrane region" description="Helical" evidence="1">
    <location>
        <begin position="5"/>
        <end position="26"/>
    </location>
</feature>
<sequence>MQNHILYPCLFCMAHQSVPFILILFFCGD</sequence>
<protein>
    <submittedName>
        <fullName evidence="2">Uncharacterized protein</fullName>
    </submittedName>
</protein>